<dbReference type="Gene3D" id="2.60.40.10">
    <property type="entry name" value="Immunoglobulins"/>
    <property type="match status" value="2"/>
</dbReference>
<evidence type="ECO:0000256" key="1">
    <source>
        <dbReference type="ARBA" id="ARBA00022729"/>
    </source>
</evidence>
<protein>
    <submittedName>
        <fullName evidence="7">Ig-like domain-containing protein</fullName>
    </submittedName>
</protein>
<organism evidence="7">
    <name type="scientific">Anisakis simplex</name>
    <name type="common">Herring worm</name>
    <dbReference type="NCBI Taxonomy" id="6269"/>
    <lineage>
        <taxon>Eukaryota</taxon>
        <taxon>Metazoa</taxon>
        <taxon>Ecdysozoa</taxon>
        <taxon>Nematoda</taxon>
        <taxon>Chromadorea</taxon>
        <taxon>Rhabditida</taxon>
        <taxon>Spirurina</taxon>
        <taxon>Ascaridomorpha</taxon>
        <taxon>Ascaridoidea</taxon>
        <taxon>Anisakidae</taxon>
        <taxon>Anisakis</taxon>
        <taxon>Anisakis simplex complex</taxon>
    </lineage>
</organism>
<dbReference type="InterPro" id="IPR003599">
    <property type="entry name" value="Ig_sub"/>
</dbReference>
<dbReference type="WBParaSite" id="ASIM_0001602201-mRNA-1">
    <property type="protein sequence ID" value="ASIM_0001602201-mRNA-1"/>
    <property type="gene ID" value="ASIM_0001602201"/>
</dbReference>
<gene>
    <name evidence="5" type="ORF">ASIM_LOCUS15429</name>
</gene>
<dbReference type="GO" id="GO:0005886">
    <property type="term" value="C:plasma membrane"/>
    <property type="evidence" value="ECO:0007669"/>
    <property type="project" value="TreeGrafter"/>
</dbReference>
<dbReference type="SMART" id="SM00409">
    <property type="entry name" value="IG"/>
    <property type="match status" value="2"/>
</dbReference>
<dbReference type="GO" id="GO:0007156">
    <property type="term" value="P:homophilic cell adhesion via plasma membrane adhesion molecules"/>
    <property type="evidence" value="ECO:0007669"/>
    <property type="project" value="TreeGrafter"/>
</dbReference>
<evidence type="ECO:0000313" key="6">
    <source>
        <dbReference type="Proteomes" id="UP000267096"/>
    </source>
</evidence>
<name>A0A0M3K4Y1_ANISI</name>
<dbReference type="PROSITE" id="PS50835">
    <property type="entry name" value="IG_LIKE"/>
    <property type="match status" value="1"/>
</dbReference>
<evidence type="ECO:0000313" key="5">
    <source>
        <dbReference type="EMBL" id="VDK55140.1"/>
    </source>
</evidence>
<dbReference type="GO" id="GO:0050808">
    <property type="term" value="P:synapse organization"/>
    <property type="evidence" value="ECO:0007669"/>
    <property type="project" value="TreeGrafter"/>
</dbReference>
<dbReference type="PANTHER" id="PTHR45080">
    <property type="entry name" value="CONTACTIN 5"/>
    <property type="match status" value="1"/>
</dbReference>
<dbReference type="GO" id="GO:0043025">
    <property type="term" value="C:neuronal cell body"/>
    <property type="evidence" value="ECO:0007669"/>
    <property type="project" value="TreeGrafter"/>
</dbReference>
<accession>A0A0M3K4Y1</accession>
<evidence type="ECO:0000259" key="4">
    <source>
        <dbReference type="PROSITE" id="PS50835"/>
    </source>
</evidence>
<dbReference type="GO" id="GO:0008046">
    <property type="term" value="F:axon guidance receptor activity"/>
    <property type="evidence" value="ECO:0007669"/>
    <property type="project" value="TreeGrafter"/>
</dbReference>
<dbReference type="CDD" id="cd00096">
    <property type="entry name" value="Ig"/>
    <property type="match status" value="1"/>
</dbReference>
<dbReference type="InterPro" id="IPR036179">
    <property type="entry name" value="Ig-like_dom_sf"/>
</dbReference>
<dbReference type="AlphaFoldDB" id="A0A0M3K4Y1"/>
<proteinExistence type="predicted"/>
<reference evidence="7" key="1">
    <citation type="submission" date="2017-02" db="UniProtKB">
        <authorList>
            <consortium name="WormBaseParasite"/>
        </authorList>
    </citation>
    <scope>IDENTIFICATION</scope>
</reference>
<dbReference type="OrthoDB" id="5985519at2759"/>
<dbReference type="EMBL" id="UYRR01032318">
    <property type="protein sequence ID" value="VDK55140.1"/>
    <property type="molecule type" value="Genomic_DNA"/>
</dbReference>
<keyword evidence="2" id="KW-1015">Disulfide bond</keyword>
<dbReference type="InterPro" id="IPR013783">
    <property type="entry name" value="Ig-like_fold"/>
</dbReference>
<dbReference type="Proteomes" id="UP000267096">
    <property type="component" value="Unassembled WGS sequence"/>
</dbReference>
<dbReference type="SUPFAM" id="SSF48726">
    <property type="entry name" value="Immunoglobulin"/>
    <property type="match status" value="2"/>
</dbReference>
<feature type="domain" description="Ig-like" evidence="4">
    <location>
        <begin position="86"/>
        <end position="172"/>
    </location>
</feature>
<keyword evidence="3" id="KW-0393">Immunoglobulin domain</keyword>
<dbReference type="Pfam" id="PF07679">
    <property type="entry name" value="I-set"/>
    <property type="match status" value="2"/>
</dbReference>
<sequence>MRLDRGKRTFAANLEMDQFEERHPYIVNTAKMDGKQINNSDILLLNDRQQLHIESATEEDAGRYSCVAENKPGRVEKDLIVAVLKPPLMEDYQRSFEVPENDTHTLICPINDPSVGIQWSKNGVPITTSNNLQLSTSGHKLHIMRGQVTDGGRYTCRAWNEAGEATSSMDVIILGVWIYAGDAKLLYAVPTSAFAVVT</sequence>
<dbReference type="SMART" id="SM00408">
    <property type="entry name" value="IGc2"/>
    <property type="match status" value="2"/>
</dbReference>
<reference evidence="5 6" key="2">
    <citation type="submission" date="2018-11" db="EMBL/GenBank/DDBJ databases">
        <authorList>
            <consortium name="Pathogen Informatics"/>
        </authorList>
    </citation>
    <scope>NUCLEOTIDE SEQUENCE [LARGE SCALE GENOMIC DNA]</scope>
</reference>
<dbReference type="InterPro" id="IPR007110">
    <property type="entry name" value="Ig-like_dom"/>
</dbReference>
<evidence type="ECO:0000256" key="2">
    <source>
        <dbReference type="ARBA" id="ARBA00023157"/>
    </source>
</evidence>
<dbReference type="InterPro" id="IPR050958">
    <property type="entry name" value="Cell_Adh-Cytoskel_Orgn"/>
</dbReference>
<dbReference type="InterPro" id="IPR013098">
    <property type="entry name" value="Ig_I-set"/>
</dbReference>
<evidence type="ECO:0000313" key="7">
    <source>
        <dbReference type="WBParaSite" id="ASIM_0001602201-mRNA-1"/>
    </source>
</evidence>
<keyword evidence="6" id="KW-1185">Reference proteome</keyword>
<dbReference type="InterPro" id="IPR003598">
    <property type="entry name" value="Ig_sub2"/>
</dbReference>
<evidence type="ECO:0000256" key="3">
    <source>
        <dbReference type="ARBA" id="ARBA00023319"/>
    </source>
</evidence>
<dbReference type="PANTHER" id="PTHR45080:SF8">
    <property type="entry name" value="IG-LIKE DOMAIN-CONTAINING PROTEIN"/>
    <property type="match status" value="1"/>
</dbReference>
<keyword evidence="1" id="KW-0732">Signal</keyword>
<dbReference type="GO" id="GO:0030424">
    <property type="term" value="C:axon"/>
    <property type="evidence" value="ECO:0007669"/>
    <property type="project" value="TreeGrafter"/>
</dbReference>